<dbReference type="EMBL" id="JAWRCN010000002">
    <property type="protein sequence ID" value="MDW6019686.1"/>
    <property type="molecule type" value="Genomic_DNA"/>
</dbReference>
<dbReference type="RefSeq" id="WP_102939983.1">
    <property type="nucleotide sequence ID" value="NZ_AP024894.1"/>
</dbReference>
<evidence type="ECO:0000313" key="3">
    <source>
        <dbReference type="Proteomes" id="UP001272325"/>
    </source>
</evidence>
<reference evidence="2 3" key="1">
    <citation type="submission" date="2023-11" db="EMBL/GenBank/DDBJ databases">
        <title>Plant-associative lifestyle of Vibrio porteresiae and its evolutionary dynamics.</title>
        <authorList>
            <person name="Rameshkumar N."/>
            <person name="Kirti K."/>
        </authorList>
    </citation>
    <scope>NUCLEOTIDE SEQUENCE [LARGE SCALE GENOMIC DNA]</scope>
    <source>
        <strain evidence="2 3">MSSRF60</strain>
    </source>
</reference>
<evidence type="ECO:0000256" key="1">
    <source>
        <dbReference type="SAM" id="Coils"/>
    </source>
</evidence>
<organism evidence="2 3">
    <name type="scientific">Vibrio plantisponsor</name>
    <dbReference type="NCBI Taxonomy" id="664643"/>
    <lineage>
        <taxon>Bacteria</taxon>
        <taxon>Pseudomonadati</taxon>
        <taxon>Pseudomonadota</taxon>
        <taxon>Gammaproteobacteria</taxon>
        <taxon>Vibrionales</taxon>
        <taxon>Vibrionaceae</taxon>
        <taxon>Vibrio</taxon>
    </lineage>
</organism>
<evidence type="ECO:0008006" key="4">
    <source>
        <dbReference type="Google" id="ProtNLM"/>
    </source>
</evidence>
<evidence type="ECO:0000313" key="2">
    <source>
        <dbReference type="EMBL" id="MDW6019686.1"/>
    </source>
</evidence>
<dbReference type="PROSITE" id="PS51257">
    <property type="entry name" value="PROKAR_LIPOPROTEIN"/>
    <property type="match status" value="1"/>
</dbReference>
<accession>A0ABU4IMG3</accession>
<protein>
    <recommendedName>
        <fullName evidence="4">Lipoprotein</fullName>
    </recommendedName>
</protein>
<name>A0ABU4IMG3_9VIBR</name>
<keyword evidence="3" id="KW-1185">Reference proteome</keyword>
<sequence>MNKRIVQTLLLSATAIALSGCGDKVSVEVGPVSEALFELQGLQFKKADIYQLSEKEVAQINNLADEAGKASRIFSSSSDYDAILAADTSFINNADLKKIVDAELNKIKNAQKEDELAWQSNVDKVTRENEPKLTEAKQNLVKAQDVQDKLTSFYAKDAATKVQLEQQIETLSAKKQEMLNKYTDLVRKDIVDLKLPIRMNESYSFSYRTRTLKEGTQCQDYRDLTGFYKDGTCYYLQPNHKDMLNAPSHISGRVLLEEYIGYKLAEESNKDQIRKLQKQINDSKIIGENQLGVKAYRVERDYRDAKNAVERQERTIAQLLSDNKKERFLNDARRTKLRNIDERFESFMTSEAMKTIQTAKHETSDEYQADIPVDINMLSSVLVYEYQGSKGPVSIIVPFNAKQQVKSEQPIIFDLNNKMYKVDASVTPSNRRLQHLLLRG</sequence>
<comment type="caution">
    <text evidence="2">The sequence shown here is derived from an EMBL/GenBank/DDBJ whole genome shotgun (WGS) entry which is preliminary data.</text>
</comment>
<gene>
    <name evidence="2" type="ORF">SBW85_18450</name>
</gene>
<feature type="coiled-coil region" evidence="1">
    <location>
        <begin position="161"/>
        <end position="188"/>
    </location>
</feature>
<keyword evidence="1" id="KW-0175">Coiled coil</keyword>
<proteinExistence type="predicted"/>
<feature type="coiled-coil region" evidence="1">
    <location>
        <begin position="295"/>
        <end position="322"/>
    </location>
</feature>
<dbReference type="Proteomes" id="UP001272325">
    <property type="component" value="Unassembled WGS sequence"/>
</dbReference>